<gene>
    <name evidence="1" type="ORF">ACFFRI_16590</name>
</gene>
<comment type="caution">
    <text evidence="1">The sequence shown here is derived from an EMBL/GenBank/DDBJ whole genome shotgun (WGS) entry which is preliminary data.</text>
</comment>
<dbReference type="EMBL" id="JBHMDG010000024">
    <property type="protein sequence ID" value="MFB9314677.1"/>
    <property type="molecule type" value="Genomic_DNA"/>
</dbReference>
<organism evidence="1 2">
    <name type="scientific">Nocardioides plantarum</name>
    <dbReference type="NCBI Taxonomy" id="29299"/>
    <lineage>
        <taxon>Bacteria</taxon>
        <taxon>Bacillati</taxon>
        <taxon>Actinomycetota</taxon>
        <taxon>Actinomycetes</taxon>
        <taxon>Propionibacteriales</taxon>
        <taxon>Nocardioidaceae</taxon>
        <taxon>Nocardioides</taxon>
    </lineage>
</organism>
<name>A0ABV5KD67_9ACTN</name>
<reference evidence="1 2" key="1">
    <citation type="submission" date="2024-09" db="EMBL/GenBank/DDBJ databases">
        <authorList>
            <person name="Sun Q."/>
            <person name="Mori K."/>
        </authorList>
    </citation>
    <scope>NUCLEOTIDE SEQUENCE [LARGE SCALE GENOMIC DNA]</scope>
    <source>
        <strain evidence="1 2">JCM 9626</strain>
    </source>
</reference>
<proteinExistence type="predicted"/>
<evidence type="ECO:0000313" key="2">
    <source>
        <dbReference type="Proteomes" id="UP001589750"/>
    </source>
</evidence>
<dbReference type="Proteomes" id="UP001589750">
    <property type="component" value="Unassembled WGS sequence"/>
</dbReference>
<evidence type="ECO:0000313" key="1">
    <source>
        <dbReference type="EMBL" id="MFB9314677.1"/>
    </source>
</evidence>
<dbReference type="RefSeq" id="WP_140010574.1">
    <property type="nucleotide sequence ID" value="NZ_JBHMDG010000024.1"/>
</dbReference>
<protein>
    <submittedName>
        <fullName evidence="1">Uncharacterized protein</fullName>
    </submittedName>
</protein>
<keyword evidence="2" id="KW-1185">Reference proteome</keyword>
<accession>A0ABV5KD67</accession>
<sequence length="71" mass="7736">MCASLLTGSSGTFLRILQPAETTDVPVEPEHWGCRCGEPVTDTIDRWVDHAAAELVDLVETVAAEADIRLR</sequence>